<reference evidence="3" key="1">
    <citation type="submission" date="2018-02" db="EMBL/GenBank/DDBJ databases">
        <authorList>
            <person name="Cohen D.B."/>
            <person name="Kent A.D."/>
        </authorList>
    </citation>
    <scope>NUCLEOTIDE SEQUENCE</scope>
</reference>
<organism evidence="3">
    <name type="scientific">Fagus sylvatica</name>
    <name type="common">Beechnut</name>
    <dbReference type="NCBI Taxonomy" id="28930"/>
    <lineage>
        <taxon>Eukaryota</taxon>
        <taxon>Viridiplantae</taxon>
        <taxon>Streptophyta</taxon>
        <taxon>Embryophyta</taxon>
        <taxon>Tracheophyta</taxon>
        <taxon>Spermatophyta</taxon>
        <taxon>Magnoliopsida</taxon>
        <taxon>eudicotyledons</taxon>
        <taxon>Gunneridae</taxon>
        <taxon>Pentapetalae</taxon>
        <taxon>rosids</taxon>
        <taxon>fabids</taxon>
        <taxon>Fagales</taxon>
        <taxon>Fagaceae</taxon>
        <taxon>Fagus</taxon>
    </lineage>
</organism>
<accession>A0A2N9H2M1</accession>
<dbReference type="PANTHER" id="PTHR47584">
    <property type="match status" value="1"/>
</dbReference>
<dbReference type="Pfam" id="PF12776">
    <property type="entry name" value="Myb_DNA-bind_3"/>
    <property type="match status" value="2"/>
</dbReference>
<dbReference type="InterPro" id="IPR045026">
    <property type="entry name" value="LIMYB"/>
</dbReference>
<evidence type="ECO:0000259" key="2">
    <source>
        <dbReference type="Pfam" id="PF12776"/>
    </source>
</evidence>
<dbReference type="AlphaFoldDB" id="A0A2N9H2M1"/>
<feature type="domain" description="Myb/SANT-like" evidence="2">
    <location>
        <begin position="211"/>
        <end position="304"/>
    </location>
</feature>
<feature type="domain" description="Myb/SANT-like" evidence="2">
    <location>
        <begin position="11"/>
        <end position="105"/>
    </location>
</feature>
<evidence type="ECO:0000313" key="3">
    <source>
        <dbReference type="EMBL" id="SPD05871.1"/>
    </source>
</evidence>
<dbReference type="PANTHER" id="PTHR47584:SF17">
    <property type="entry name" value="MYB_SANT-LIKE DNA-BINDING DOMAIN PROTEIN"/>
    <property type="match status" value="1"/>
</dbReference>
<feature type="region of interest" description="Disordered" evidence="1">
    <location>
        <begin position="141"/>
        <end position="179"/>
    </location>
</feature>
<dbReference type="InterPro" id="IPR024752">
    <property type="entry name" value="Myb/SANT-like_dom"/>
</dbReference>
<dbReference type="EMBL" id="OIVN01002713">
    <property type="protein sequence ID" value="SPD05871.1"/>
    <property type="molecule type" value="Genomic_DNA"/>
</dbReference>
<protein>
    <recommendedName>
        <fullName evidence="2">Myb/SANT-like domain-containing protein</fullName>
    </recommendedName>
</protein>
<name>A0A2N9H2M1_FAGSY</name>
<gene>
    <name evidence="3" type="ORF">FSB_LOCUS33753</name>
</gene>
<proteinExistence type="predicted"/>
<sequence length="463" mass="53267">MMSHLPTDKATWTPAHHKTFIDLCVEQTLKGNKPDTHFNKEGWRNIVESFYEKTGSRYDKKQMKNHWSSTKEQWKVWVKLIGDSSMKWDPETKTLGASNEDWAKYIEANPEAVQFRYKELQFTDKLEIIFDGTINAGDTEATTGLKRHNSSPTSSLLLRKVQRTTTPEGEDDNPCDDESRSAVMVQNTHGTPMASEQSMSSSSSRRSKTIWTPALHKVFIDSCLEQTLKGNKPGTHFNKEGWKKIIESFQKETGLSYDRMKLKNHWDVTNKHWKIWSKLIGTSSMNWDPNTNKFGASEADWENYLRENPEAAQFRYKELEFVDKLETIFNAATVTGESKPASQRRKYKYDLTTSLLHNKEPDILKPDEKTELLCDAVESRGAVMIQRSATMVPSTQSKLSYSIGECINCLDGMEEVEQGSDLYLFALDIFLKKEYREVFLQLKKPSVRIAWLQRLQSLGPSLE</sequence>
<evidence type="ECO:0000256" key="1">
    <source>
        <dbReference type="SAM" id="MobiDB-lite"/>
    </source>
</evidence>